<evidence type="ECO:0000313" key="4">
    <source>
        <dbReference type="Proteomes" id="UP000266796"/>
    </source>
</evidence>
<sequence length="263" mass="29543">MLSKNIINYDRLFSGTYRLYGNNAKNILQTLNIVVVGIGGVGSWVVESLVRSGVLNITIIDMDHISESNINRQIHATIPNLGKSKVYAMKERAQHINPNCIINCIEDFLLENNIDEILSKIKFHFLIDCTDNIKAKIAMILYAKKHNKFILSCGAAGGKDNPLLIKYSDLCYSQNDALLSKLRYELRKNFNFPKHFKKNIIRKKMNIPVIWVDQVAKIKDCNIMKKDKIIGGLSCHGYGSIITVTASMGFIAAGIILNKALLD</sequence>
<feature type="domain" description="THIF-type NAD/FAD binding fold" evidence="2">
    <location>
        <begin position="19"/>
        <end position="174"/>
    </location>
</feature>
<dbReference type="InterPro" id="IPR035985">
    <property type="entry name" value="Ubiquitin-activating_enz"/>
</dbReference>
<dbReference type="Pfam" id="PF00899">
    <property type="entry name" value="ThiF"/>
    <property type="match status" value="1"/>
</dbReference>
<evidence type="ECO:0000313" key="3">
    <source>
        <dbReference type="EMBL" id="AWD32639.1"/>
    </source>
</evidence>
<dbReference type="RefSeq" id="WP_108674041.1">
    <property type="nucleotide sequence ID" value="NZ_CP025628.1"/>
</dbReference>
<keyword evidence="1" id="KW-0812">Transmembrane</keyword>
<name>A0A3S7JAE3_9PROT</name>
<dbReference type="SUPFAM" id="SSF69572">
    <property type="entry name" value="Activating enzymes of the ubiquitin-like proteins"/>
    <property type="match status" value="1"/>
</dbReference>
<dbReference type="KEGG" id="kso:CKSOR_00533"/>
<dbReference type="InterPro" id="IPR045886">
    <property type="entry name" value="ThiF/MoeB/HesA"/>
</dbReference>
<reference evidence="3 4" key="1">
    <citation type="journal article" date="2018" name="Parasitology">
        <title>The reduced genome of Candidatus Kinetoplastibacterium sorsogonicusi, the endosymbiont of Kentomonas sorsogonicus (Trypanosomatidae): loss of the haem-synthesis pathway.</title>
        <authorList>
            <person name="Silva F.M."/>
            <person name="Kostygov A.Y."/>
            <person name="Spodareva V.V."/>
            <person name="Butenko A."/>
            <person name="Tossou R."/>
            <person name="Lukes J."/>
            <person name="Yurchenko V."/>
            <person name="Alves J.M.P."/>
        </authorList>
    </citation>
    <scope>NUCLEOTIDE SEQUENCE [LARGE SCALE GENOMIC DNA]</scope>
    <source>
        <strain evidence="3 4">MF-08</strain>
    </source>
</reference>
<proteinExistence type="predicted"/>
<dbReference type="EMBL" id="CP025628">
    <property type="protein sequence ID" value="AWD32639.1"/>
    <property type="molecule type" value="Genomic_DNA"/>
</dbReference>
<organism evidence="3 4">
    <name type="scientific">Candidatus Kinetoplastidibacterium kentomonadis</name>
    <dbReference type="NCBI Taxonomy" id="1576550"/>
    <lineage>
        <taxon>Bacteria</taxon>
        <taxon>Pseudomonadati</taxon>
        <taxon>Pseudomonadota</taxon>
        <taxon>Betaproteobacteria</taxon>
        <taxon>Candidatus Kinetoplastidibacterium</taxon>
    </lineage>
</organism>
<gene>
    <name evidence="3" type="primary">tcdA</name>
    <name evidence="3" type="ORF">CKSOR_00533</name>
</gene>
<dbReference type="GO" id="GO:0061503">
    <property type="term" value="F:tRNA threonylcarbamoyladenosine dehydratase"/>
    <property type="evidence" value="ECO:0007669"/>
    <property type="project" value="TreeGrafter"/>
</dbReference>
<dbReference type="OrthoDB" id="9804150at2"/>
<accession>A0A3S7JAE3</accession>
<dbReference type="PANTHER" id="PTHR43267">
    <property type="entry name" value="TRNA THREONYLCARBAMOYLADENOSINE DEHYDRATASE"/>
    <property type="match status" value="1"/>
</dbReference>
<dbReference type="PANTHER" id="PTHR43267:SF1">
    <property type="entry name" value="TRNA THREONYLCARBAMOYLADENOSINE DEHYDRATASE"/>
    <property type="match status" value="1"/>
</dbReference>
<dbReference type="GO" id="GO:0061504">
    <property type="term" value="P:cyclic threonylcarbamoyladenosine biosynthetic process"/>
    <property type="evidence" value="ECO:0007669"/>
    <property type="project" value="TreeGrafter"/>
</dbReference>
<protein>
    <submittedName>
        <fullName evidence="3">tRNA threonylcarbamoyladenosine dehydratase</fullName>
        <ecNumber evidence="3">6.1.-.-</ecNumber>
    </submittedName>
</protein>
<dbReference type="CDD" id="cd00755">
    <property type="entry name" value="YgdL_like"/>
    <property type="match status" value="1"/>
</dbReference>
<dbReference type="AlphaFoldDB" id="A0A3S7JAE3"/>
<dbReference type="Gene3D" id="3.40.50.720">
    <property type="entry name" value="NAD(P)-binding Rossmann-like Domain"/>
    <property type="match status" value="1"/>
</dbReference>
<dbReference type="Proteomes" id="UP000266796">
    <property type="component" value="Chromosome"/>
</dbReference>
<keyword evidence="3" id="KW-0436">Ligase</keyword>
<evidence type="ECO:0000256" key="1">
    <source>
        <dbReference type="SAM" id="Phobius"/>
    </source>
</evidence>
<dbReference type="InterPro" id="IPR000594">
    <property type="entry name" value="ThiF_NAD_FAD-bd"/>
</dbReference>
<keyword evidence="4" id="KW-1185">Reference proteome</keyword>
<dbReference type="GO" id="GO:0008641">
    <property type="term" value="F:ubiquitin-like modifier activating enzyme activity"/>
    <property type="evidence" value="ECO:0007669"/>
    <property type="project" value="InterPro"/>
</dbReference>
<dbReference type="EC" id="6.1.-.-" evidence="3"/>
<keyword evidence="1" id="KW-1133">Transmembrane helix</keyword>
<feature type="transmembrane region" description="Helical" evidence="1">
    <location>
        <begin position="237"/>
        <end position="257"/>
    </location>
</feature>
<evidence type="ECO:0000259" key="2">
    <source>
        <dbReference type="Pfam" id="PF00899"/>
    </source>
</evidence>
<keyword evidence="1" id="KW-0472">Membrane</keyword>